<reference evidence="1 2" key="1">
    <citation type="submission" date="2018-06" db="EMBL/GenBank/DDBJ databases">
        <title>Genomic Encyclopedia of Archaeal and Bacterial Type Strains, Phase II (KMG-II): from individual species to whole genera.</title>
        <authorList>
            <person name="Goeker M."/>
        </authorList>
    </citation>
    <scope>NUCLEOTIDE SEQUENCE [LARGE SCALE GENOMIC DNA]</scope>
    <source>
        <strain evidence="1 2">DSM 22686</strain>
    </source>
</reference>
<evidence type="ECO:0000313" key="1">
    <source>
        <dbReference type="EMBL" id="PZX57001.1"/>
    </source>
</evidence>
<proteinExistence type="predicted"/>
<dbReference type="AlphaFoldDB" id="A0A2W7RAB2"/>
<organism evidence="1 2">
    <name type="scientific">Algoriphagus ratkowskyi</name>
    <dbReference type="NCBI Taxonomy" id="57028"/>
    <lineage>
        <taxon>Bacteria</taxon>
        <taxon>Pseudomonadati</taxon>
        <taxon>Bacteroidota</taxon>
        <taxon>Cytophagia</taxon>
        <taxon>Cytophagales</taxon>
        <taxon>Cyclobacteriaceae</taxon>
        <taxon>Algoriphagus</taxon>
    </lineage>
</organism>
<evidence type="ECO:0000313" key="2">
    <source>
        <dbReference type="Proteomes" id="UP000249115"/>
    </source>
</evidence>
<dbReference type="Proteomes" id="UP000249115">
    <property type="component" value="Unassembled WGS sequence"/>
</dbReference>
<gene>
    <name evidence="1" type="ORF">LV84_02132</name>
</gene>
<name>A0A2W7RAB2_9BACT</name>
<dbReference type="EMBL" id="QKZU01000007">
    <property type="protein sequence ID" value="PZX57001.1"/>
    <property type="molecule type" value="Genomic_DNA"/>
</dbReference>
<sequence>MDKKDFFNLLRFIRVLLEIQNVALKTLSLPKEGYYFKDRCLKKRPFYETISDKDISTEKTQF</sequence>
<comment type="caution">
    <text evidence="1">The sequence shown here is derived from an EMBL/GenBank/DDBJ whole genome shotgun (WGS) entry which is preliminary data.</text>
</comment>
<protein>
    <submittedName>
        <fullName evidence="1">Uncharacterized protein</fullName>
    </submittedName>
</protein>
<accession>A0A2W7RAB2</accession>